<dbReference type="RefSeq" id="WP_184790744.1">
    <property type="nucleotide sequence ID" value="NZ_BONT01000066.1"/>
</dbReference>
<name>A0A841FX59_9ACTN</name>
<dbReference type="AlphaFoldDB" id="A0A841FX59"/>
<evidence type="ECO:0000313" key="1">
    <source>
        <dbReference type="EMBL" id="MBB6037937.1"/>
    </source>
</evidence>
<reference evidence="1 2" key="1">
    <citation type="submission" date="2020-08" db="EMBL/GenBank/DDBJ databases">
        <title>Genomic Encyclopedia of Type Strains, Phase IV (KMG-IV): sequencing the most valuable type-strain genomes for metagenomic binning, comparative biology and taxonomic classification.</title>
        <authorList>
            <person name="Goeker M."/>
        </authorList>
    </citation>
    <scope>NUCLEOTIDE SEQUENCE [LARGE SCALE GENOMIC DNA]</scope>
    <source>
        <strain evidence="1 2">YIM 65646</strain>
    </source>
</reference>
<proteinExistence type="predicted"/>
<organism evidence="1 2">
    <name type="scientific">Phytomonospora endophytica</name>
    <dbReference type="NCBI Taxonomy" id="714109"/>
    <lineage>
        <taxon>Bacteria</taxon>
        <taxon>Bacillati</taxon>
        <taxon>Actinomycetota</taxon>
        <taxon>Actinomycetes</taxon>
        <taxon>Micromonosporales</taxon>
        <taxon>Micromonosporaceae</taxon>
        <taxon>Phytomonospora</taxon>
    </lineage>
</organism>
<evidence type="ECO:0000313" key="2">
    <source>
        <dbReference type="Proteomes" id="UP000548476"/>
    </source>
</evidence>
<evidence type="ECO:0008006" key="3">
    <source>
        <dbReference type="Google" id="ProtNLM"/>
    </source>
</evidence>
<keyword evidence="2" id="KW-1185">Reference proteome</keyword>
<accession>A0A841FX59</accession>
<protein>
    <recommendedName>
        <fullName evidence="3">D-alanyl-D-alanine carboxypeptidase</fullName>
    </recommendedName>
</protein>
<dbReference type="EMBL" id="JACHGT010000014">
    <property type="protein sequence ID" value="MBB6037937.1"/>
    <property type="molecule type" value="Genomic_DNA"/>
</dbReference>
<gene>
    <name evidence="1" type="ORF">HNR73_005817</name>
</gene>
<sequence length="134" mass="13485">MSVNLTDTDKATIRTAANGAIMLLSFAAGSGSPHKIATAGTLALSSATGPVGHALAEKAKEKLEYKNSATLADQVLPALTESVALLGKQDAAEADNFRDVVRTAVEAGIAATGGEPTPPVAAMVRKITDALDAA</sequence>
<dbReference type="Proteomes" id="UP000548476">
    <property type="component" value="Unassembled WGS sequence"/>
</dbReference>
<comment type="caution">
    <text evidence="1">The sequence shown here is derived from an EMBL/GenBank/DDBJ whole genome shotgun (WGS) entry which is preliminary data.</text>
</comment>